<gene>
    <name evidence="3" type="ORF">R9X50_00761300</name>
</gene>
<dbReference type="Proteomes" id="UP001303373">
    <property type="component" value="Chromosome 13"/>
</dbReference>
<evidence type="ECO:0000313" key="4">
    <source>
        <dbReference type="Proteomes" id="UP001303373"/>
    </source>
</evidence>
<name>A0AAQ3MBG6_9PEZI</name>
<feature type="domain" description="FAM50A/XAP5 C-terminal" evidence="2">
    <location>
        <begin position="187"/>
        <end position="373"/>
    </location>
</feature>
<organism evidence="3 4">
    <name type="scientific">Acrodontium crateriforme</name>
    <dbReference type="NCBI Taxonomy" id="150365"/>
    <lineage>
        <taxon>Eukaryota</taxon>
        <taxon>Fungi</taxon>
        <taxon>Dikarya</taxon>
        <taxon>Ascomycota</taxon>
        <taxon>Pezizomycotina</taxon>
        <taxon>Dothideomycetes</taxon>
        <taxon>Dothideomycetidae</taxon>
        <taxon>Mycosphaerellales</taxon>
        <taxon>Teratosphaeriaceae</taxon>
        <taxon>Acrodontium</taxon>
    </lineage>
</organism>
<keyword evidence="4" id="KW-1185">Reference proteome</keyword>
<sequence length="387" mass="43061">MADSNNSQSTSRTSTPNPRFASQGHTAEDLLKDQTVGLVTLSDFRKRRVEAIEQTERGTPEGTPTASGAATSDGRDSSNTPVFKKKKKPLKKAVLSFGDDEEEQDLDHSSAPTPASTSRSNTPAQNGSAAPTDSDDSSFAPKKRLRPNTSVTFQPKALTKSALLKEAQLKEQLRKEFVQMQEAVKQTEFVLPFVFYDGSNVPGGSCRMKKGDHIWLFLERARKVGADLANKGDKSKKDWARISVDDLMIVKGDLIIPHHYEFYHFIVNRSMGYTGLLFPHSSERTSATPKISDDESESTTVASSEHINGLTTAASRKQQAAAPPTIPDSDLEGYRDDPELTKVVDRRWYERNKHIYPASMWEDFDPERDYSTGIRKDSEGNAFFFSR</sequence>
<evidence type="ECO:0000256" key="1">
    <source>
        <dbReference type="SAM" id="MobiDB-lite"/>
    </source>
</evidence>
<evidence type="ECO:0000313" key="3">
    <source>
        <dbReference type="EMBL" id="WPH04720.1"/>
    </source>
</evidence>
<feature type="region of interest" description="Disordered" evidence="1">
    <location>
        <begin position="314"/>
        <end position="336"/>
    </location>
</feature>
<feature type="compositionally biased region" description="Low complexity" evidence="1">
    <location>
        <begin position="1"/>
        <end position="19"/>
    </location>
</feature>
<dbReference type="InterPro" id="IPR007005">
    <property type="entry name" value="XAP5"/>
</dbReference>
<dbReference type="GO" id="GO:0006325">
    <property type="term" value="P:chromatin organization"/>
    <property type="evidence" value="ECO:0007669"/>
    <property type="project" value="TreeGrafter"/>
</dbReference>
<dbReference type="PANTHER" id="PTHR12722">
    <property type="entry name" value="XAP-5 PROTEIN-RELATED"/>
    <property type="match status" value="1"/>
</dbReference>
<feature type="region of interest" description="Disordered" evidence="1">
    <location>
        <begin position="1"/>
        <end position="152"/>
    </location>
</feature>
<accession>A0AAQ3MBG6</accession>
<proteinExistence type="predicted"/>
<reference evidence="3 4" key="1">
    <citation type="submission" date="2023-11" db="EMBL/GenBank/DDBJ databases">
        <title>An acidophilic fungus is an integral part of prey digestion in a carnivorous sundew plant.</title>
        <authorList>
            <person name="Tsai I.J."/>
        </authorList>
    </citation>
    <scope>NUCLEOTIDE SEQUENCE [LARGE SCALE GENOMIC DNA]</scope>
    <source>
        <strain evidence="3">169a</strain>
    </source>
</reference>
<dbReference type="PANTHER" id="PTHR12722:SF0">
    <property type="entry name" value="PROTEIN FAM50A"/>
    <property type="match status" value="1"/>
</dbReference>
<dbReference type="Pfam" id="PF04921">
    <property type="entry name" value="XAP5"/>
    <property type="match status" value="1"/>
</dbReference>
<dbReference type="AlphaFoldDB" id="A0AAQ3MBG6"/>
<evidence type="ECO:0000259" key="2">
    <source>
        <dbReference type="Pfam" id="PF04921"/>
    </source>
</evidence>
<feature type="compositionally biased region" description="Low complexity" evidence="1">
    <location>
        <begin position="109"/>
        <end position="124"/>
    </location>
</feature>
<protein>
    <recommendedName>
        <fullName evidence="2">FAM50A/XAP5 C-terminal domain-containing protein</fullName>
    </recommendedName>
</protein>
<dbReference type="EMBL" id="CP138592">
    <property type="protein sequence ID" value="WPH04720.1"/>
    <property type="molecule type" value="Genomic_DNA"/>
</dbReference>
<dbReference type="GO" id="GO:0005634">
    <property type="term" value="C:nucleus"/>
    <property type="evidence" value="ECO:0007669"/>
    <property type="project" value="InterPro"/>
</dbReference>
<dbReference type="InterPro" id="IPR048337">
    <property type="entry name" value="FAM50A/XAP5_C"/>
</dbReference>
<feature type="compositionally biased region" description="Basic and acidic residues" evidence="1">
    <location>
        <begin position="49"/>
        <end position="59"/>
    </location>
</feature>